<organism evidence="2 3">
    <name type="scientific">Panthera pardus</name>
    <name type="common">Leopard</name>
    <name type="synonym">Felis pardus</name>
    <dbReference type="NCBI Taxonomy" id="9691"/>
    <lineage>
        <taxon>Eukaryota</taxon>
        <taxon>Metazoa</taxon>
        <taxon>Chordata</taxon>
        <taxon>Craniata</taxon>
        <taxon>Vertebrata</taxon>
        <taxon>Euteleostomi</taxon>
        <taxon>Mammalia</taxon>
        <taxon>Eutheria</taxon>
        <taxon>Laurasiatheria</taxon>
        <taxon>Carnivora</taxon>
        <taxon>Feliformia</taxon>
        <taxon>Felidae</taxon>
        <taxon>Pantherinae</taxon>
        <taxon>Panthera</taxon>
    </lineage>
</organism>
<keyword evidence="2" id="KW-1185">Reference proteome</keyword>
<feature type="compositionally biased region" description="Gly residues" evidence="1">
    <location>
        <begin position="45"/>
        <end position="56"/>
    </location>
</feature>
<feature type="compositionally biased region" description="Low complexity" evidence="1">
    <location>
        <begin position="266"/>
        <end position="277"/>
    </location>
</feature>
<dbReference type="RefSeq" id="XP_019304369.1">
    <property type="nucleotide sequence ID" value="XM_019448824.1"/>
</dbReference>
<feature type="compositionally biased region" description="Pro residues" evidence="1">
    <location>
        <begin position="142"/>
        <end position="159"/>
    </location>
</feature>
<dbReference type="GeneID" id="109266605"/>
<evidence type="ECO:0000313" key="3">
    <source>
        <dbReference type="RefSeq" id="XP_019304369.1"/>
    </source>
</evidence>
<gene>
    <name evidence="3" type="primary">LOC109266605</name>
</gene>
<dbReference type="Proteomes" id="UP001165780">
    <property type="component" value="Unplaced"/>
</dbReference>
<name>A0A9V1FK74_PANPR</name>
<feature type="compositionally biased region" description="Basic and acidic residues" evidence="1">
    <location>
        <begin position="92"/>
        <end position="101"/>
    </location>
</feature>
<sequence>MASASASDTLPPRRGRLKGGERRHATHPRPPRPHAAIQDKSGVPAPGGVGLGGSEGGPARPTSIPSSFVSHAAFEEGAGRPGIPAPVSTEGDAGRGGDSKRAPSRPTHRSAWGLSPCPYPRTWAALSLRRGPSPAAVNPRESPLPPPPARTAQRPPPPRADGCAPRRGEPESDASPPQAVKHTPRLGRGAPRGFQPGSCWAAPPPPAPTPSPSRPRGTRALRKPGRPAPRELSAGAPSPSRRSAPTPPSQPTCSPPPCGGRQDSDPPLALARGPRLLSRGRKNTTC</sequence>
<protein>
    <submittedName>
        <fullName evidence="3">Skin secretory protein xP2-like</fullName>
    </submittedName>
</protein>
<proteinExistence type="predicted"/>
<accession>A0A9V1FK74</accession>
<dbReference type="AlphaFoldDB" id="A0A9V1FK74"/>
<dbReference type="KEGG" id="ppad:109266605"/>
<feature type="region of interest" description="Disordered" evidence="1">
    <location>
        <begin position="1"/>
        <end position="286"/>
    </location>
</feature>
<feature type="compositionally biased region" description="Pro residues" evidence="1">
    <location>
        <begin position="202"/>
        <end position="213"/>
    </location>
</feature>
<evidence type="ECO:0000256" key="1">
    <source>
        <dbReference type="SAM" id="MobiDB-lite"/>
    </source>
</evidence>
<evidence type="ECO:0000313" key="2">
    <source>
        <dbReference type="Proteomes" id="UP001165780"/>
    </source>
</evidence>
<feature type="compositionally biased region" description="Basic residues" evidence="1">
    <location>
        <begin position="216"/>
        <end position="225"/>
    </location>
</feature>
<feature type="compositionally biased region" description="Pro residues" evidence="1">
    <location>
        <begin position="245"/>
        <end position="258"/>
    </location>
</feature>
<reference evidence="3" key="1">
    <citation type="submission" date="2025-08" db="UniProtKB">
        <authorList>
            <consortium name="RefSeq"/>
        </authorList>
    </citation>
    <scope>IDENTIFICATION</scope>
    <source>
        <tissue evidence="3">Whole blood</tissue>
    </source>
</reference>